<name>A0A916Z6H3_9BACT</name>
<evidence type="ECO:0000259" key="7">
    <source>
        <dbReference type="PROSITE" id="PS50106"/>
    </source>
</evidence>
<dbReference type="PROSITE" id="PS50106">
    <property type="entry name" value="PDZ"/>
    <property type="match status" value="1"/>
</dbReference>
<dbReference type="InterPro" id="IPR001478">
    <property type="entry name" value="PDZ"/>
</dbReference>
<dbReference type="EMBL" id="BMKK01000013">
    <property type="protein sequence ID" value="GGD77115.1"/>
    <property type="molecule type" value="Genomic_DNA"/>
</dbReference>
<evidence type="ECO:0000256" key="5">
    <source>
        <dbReference type="RuleBase" id="RU004404"/>
    </source>
</evidence>
<dbReference type="PANTHER" id="PTHR32060:SF22">
    <property type="entry name" value="CARBOXYL-TERMINAL-PROCESSING PEPTIDASE 3, CHLOROPLASTIC"/>
    <property type="match status" value="1"/>
</dbReference>
<proteinExistence type="inferred from homology"/>
<dbReference type="InterPro" id="IPR040573">
    <property type="entry name" value="TSP_N"/>
</dbReference>
<keyword evidence="4 5" id="KW-0720">Serine protease</keyword>
<keyword evidence="2 5" id="KW-0645">Protease</keyword>
<dbReference type="Proteomes" id="UP000609064">
    <property type="component" value="Unassembled WGS sequence"/>
</dbReference>
<evidence type="ECO:0000256" key="2">
    <source>
        <dbReference type="ARBA" id="ARBA00022670"/>
    </source>
</evidence>
<dbReference type="GO" id="GO:0030288">
    <property type="term" value="C:outer membrane-bounded periplasmic space"/>
    <property type="evidence" value="ECO:0007669"/>
    <property type="project" value="TreeGrafter"/>
</dbReference>
<comment type="similarity">
    <text evidence="1 5">Belongs to the peptidase S41A family.</text>
</comment>
<evidence type="ECO:0000313" key="9">
    <source>
        <dbReference type="Proteomes" id="UP000609064"/>
    </source>
</evidence>
<dbReference type="Pfam" id="PF17804">
    <property type="entry name" value="TSP_NTD"/>
    <property type="match status" value="1"/>
</dbReference>
<dbReference type="SMART" id="SM00245">
    <property type="entry name" value="TSPc"/>
    <property type="match status" value="1"/>
</dbReference>
<sequence length="705" mass="79897">MTFFKYTLPFRGQGLQIMKRIIVLLTLTGLFGCFENKAQNSSSPTYGYNDLKPTRTQEQVEQFATQFLSYHHYQKFKLDDDFSAKVWDNFLKDVDGGHSYFLESDIKSFEKYRNGIDEDLLEGDLTAPFEVFNLYRKRYKERHDFIMALLDKPFDFTTDESYETDREKSNWAKSTAELDDVWRKIVKSQVLDLKLSGSKDSATIATLKDRYKRWETRIAKWRADDVFQSFMNAFSETIDPHTNYMIPSTAAQFNIEMSQSVEGIGASLRNEGDYVMIAEIIPGGPLFKSGQATKNDRIVAVAQGENGTWQDIVGWLTDDAVKLIRGTKGTVVRVRLLPGDAPAGSPTKELRLVREKVKLEEAVAKGEVVPMKKDGKDYKLGVIDIPMFYRDFEDARRGGDFQSTTKDVKRFLNDFKAKGVDGVVIDLRNNGGGSLTEAINLTGLFITKGPVVQRRDNNGSVDVESDTDPELVYNGPLVILQNRFSASASEIFAGAIQDYKRGVIVGEQSFGKGTVQQLVDLDQFLLAPRTASTDKKPAVGFDQKERYGQLKLTTEKFYRITGNSTQRKGVSADILLPTPFDPEEMGESSQPSALPYDQVKTSDYEKTTVINEKILAKLQEKYQARLKSDQELKQLTDDLAEYRKIKDITVISLNEAKRKQERDENEKRRKAVNKLSSGEKDEKEKDIILSESERILCDLISSSQK</sequence>
<reference evidence="8" key="2">
    <citation type="submission" date="2020-09" db="EMBL/GenBank/DDBJ databases">
        <authorList>
            <person name="Sun Q."/>
            <person name="Zhou Y."/>
        </authorList>
    </citation>
    <scope>NUCLEOTIDE SEQUENCE</scope>
    <source>
        <strain evidence="8">CGMCC 1.15958</strain>
    </source>
</reference>
<evidence type="ECO:0000313" key="8">
    <source>
        <dbReference type="EMBL" id="GGD77115.1"/>
    </source>
</evidence>
<reference evidence="8" key="1">
    <citation type="journal article" date="2014" name="Int. J. Syst. Evol. Microbiol.">
        <title>Complete genome sequence of Corynebacterium casei LMG S-19264T (=DSM 44701T), isolated from a smear-ripened cheese.</title>
        <authorList>
            <consortium name="US DOE Joint Genome Institute (JGI-PGF)"/>
            <person name="Walter F."/>
            <person name="Albersmeier A."/>
            <person name="Kalinowski J."/>
            <person name="Ruckert C."/>
        </authorList>
    </citation>
    <scope>NUCLEOTIDE SEQUENCE</scope>
    <source>
        <strain evidence="8">CGMCC 1.15958</strain>
    </source>
</reference>
<feature type="domain" description="PDZ" evidence="7">
    <location>
        <begin position="254"/>
        <end position="331"/>
    </location>
</feature>
<dbReference type="Gene3D" id="2.30.42.10">
    <property type="match status" value="1"/>
</dbReference>
<accession>A0A916Z6H3</accession>
<feature type="compositionally biased region" description="Basic and acidic residues" evidence="6">
    <location>
        <begin position="657"/>
        <end position="667"/>
    </location>
</feature>
<evidence type="ECO:0000256" key="1">
    <source>
        <dbReference type="ARBA" id="ARBA00009179"/>
    </source>
</evidence>
<feature type="region of interest" description="Disordered" evidence="6">
    <location>
        <begin position="657"/>
        <end position="684"/>
    </location>
</feature>
<dbReference type="InterPro" id="IPR020992">
    <property type="entry name" value="Tail_Prtase_C"/>
</dbReference>
<comment type="caution">
    <text evidence="8">The sequence shown here is derived from an EMBL/GenBank/DDBJ whole genome shotgun (WGS) entry which is preliminary data.</text>
</comment>
<dbReference type="SUPFAM" id="SSF52096">
    <property type="entry name" value="ClpP/crotonase"/>
    <property type="match status" value="1"/>
</dbReference>
<dbReference type="SMART" id="SM00228">
    <property type="entry name" value="PDZ"/>
    <property type="match status" value="1"/>
</dbReference>
<evidence type="ECO:0000256" key="6">
    <source>
        <dbReference type="SAM" id="MobiDB-lite"/>
    </source>
</evidence>
<dbReference type="NCBIfam" id="TIGR00225">
    <property type="entry name" value="prc"/>
    <property type="match status" value="1"/>
</dbReference>
<dbReference type="Pfam" id="PF03572">
    <property type="entry name" value="Peptidase_S41"/>
    <property type="match status" value="1"/>
</dbReference>
<gene>
    <name evidence="8" type="primary">prc</name>
    <name evidence="8" type="ORF">GCM10011514_46340</name>
</gene>
<evidence type="ECO:0000256" key="4">
    <source>
        <dbReference type="ARBA" id="ARBA00022825"/>
    </source>
</evidence>
<dbReference type="GO" id="GO:0007165">
    <property type="term" value="P:signal transduction"/>
    <property type="evidence" value="ECO:0007669"/>
    <property type="project" value="TreeGrafter"/>
</dbReference>
<organism evidence="8 9">
    <name type="scientific">Emticicia aquatilis</name>
    <dbReference type="NCBI Taxonomy" id="1537369"/>
    <lineage>
        <taxon>Bacteria</taxon>
        <taxon>Pseudomonadati</taxon>
        <taxon>Bacteroidota</taxon>
        <taxon>Cytophagia</taxon>
        <taxon>Cytophagales</taxon>
        <taxon>Leadbetterellaceae</taxon>
        <taxon>Emticicia</taxon>
    </lineage>
</organism>
<evidence type="ECO:0000256" key="3">
    <source>
        <dbReference type="ARBA" id="ARBA00022801"/>
    </source>
</evidence>
<dbReference type="PROSITE" id="PS51257">
    <property type="entry name" value="PROKAR_LIPOPROTEIN"/>
    <property type="match status" value="1"/>
</dbReference>
<dbReference type="SUPFAM" id="SSF50156">
    <property type="entry name" value="PDZ domain-like"/>
    <property type="match status" value="1"/>
</dbReference>
<dbReference type="InterPro" id="IPR004447">
    <property type="entry name" value="Peptidase_S41A"/>
</dbReference>
<dbReference type="AlphaFoldDB" id="A0A916Z6H3"/>
<dbReference type="FunFam" id="3.90.226.10:FF:000090">
    <property type="entry name" value="Tail-specific protease"/>
    <property type="match status" value="1"/>
</dbReference>
<dbReference type="Gene3D" id="3.90.226.10">
    <property type="entry name" value="2-enoyl-CoA Hydratase, Chain A, domain 1"/>
    <property type="match status" value="1"/>
</dbReference>
<dbReference type="GO" id="GO:0008236">
    <property type="term" value="F:serine-type peptidase activity"/>
    <property type="evidence" value="ECO:0007669"/>
    <property type="project" value="UniProtKB-KW"/>
</dbReference>
<dbReference type="CDD" id="cd07560">
    <property type="entry name" value="Peptidase_S41_CPP"/>
    <property type="match status" value="1"/>
</dbReference>
<dbReference type="Pfam" id="PF00595">
    <property type="entry name" value="PDZ"/>
    <property type="match status" value="1"/>
</dbReference>
<dbReference type="GO" id="GO:0004175">
    <property type="term" value="F:endopeptidase activity"/>
    <property type="evidence" value="ECO:0007669"/>
    <property type="project" value="TreeGrafter"/>
</dbReference>
<dbReference type="GO" id="GO:0006508">
    <property type="term" value="P:proteolysis"/>
    <property type="evidence" value="ECO:0007669"/>
    <property type="project" value="UniProtKB-KW"/>
</dbReference>
<dbReference type="CDD" id="cd06782">
    <property type="entry name" value="cpPDZ_CPP-like"/>
    <property type="match status" value="1"/>
</dbReference>
<dbReference type="InterPro" id="IPR029045">
    <property type="entry name" value="ClpP/crotonase-like_dom_sf"/>
</dbReference>
<keyword evidence="9" id="KW-1185">Reference proteome</keyword>
<dbReference type="InterPro" id="IPR005151">
    <property type="entry name" value="Tail-specific_protease"/>
</dbReference>
<keyword evidence="3 5" id="KW-0378">Hydrolase</keyword>
<dbReference type="InterPro" id="IPR036034">
    <property type="entry name" value="PDZ_sf"/>
</dbReference>
<dbReference type="Pfam" id="PF11818">
    <property type="entry name" value="DUF3340"/>
    <property type="match status" value="1"/>
</dbReference>
<dbReference type="PANTHER" id="PTHR32060">
    <property type="entry name" value="TAIL-SPECIFIC PROTEASE"/>
    <property type="match status" value="1"/>
</dbReference>
<protein>
    <submittedName>
        <fullName evidence="8">Tail-specific protease</fullName>
    </submittedName>
</protein>